<dbReference type="RefSeq" id="XP_013343168.1">
    <property type="nucleotide sequence ID" value="XM_013487714.1"/>
</dbReference>
<dbReference type="Proteomes" id="UP000030641">
    <property type="component" value="Unassembled WGS sequence"/>
</dbReference>
<organism evidence="1 2">
    <name type="scientific">Aureobasidium subglaciale (strain EXF-2481)</name>
    <name type="common">Aureobasidium pullulans var. subglaciale</name>
    <dbReference type="NCBI Taxonomy" id="1043005"/>
    <lineage>
        <taxon>Eukaryota</taxon>
        <taxon>Fungi</taxon>
        <taxon>Dikarya</taxon>
        <taxon>Ascomycota</taxon>
        <taxon>Pezizomycotina</taxon>
        <taxon>Dothideomycetes</taxon>
        <taxon>Dothideomycetidae</taxon>
        <taxon>Dothideales</taxon>
        <taxon>Saccotheciaceae</taxon>
        <taxon>Aureobasidium</taxon>
    </lineage>
</organism>
<dbReference type="AlphaFoldDB" id="A0A074YA30"/>
<proteinExistence type="predicted"/>
<evidence type="ECO:0000313" key="1">
    <source>
        <dbReference type="EMBL" id="KEQ94608.1"/>
    </source>
</evidence>
<name>A0A074YA30_AURSE</name>
<keyword evidence="2" id="KW-1185">Reference proteome</keyword>
<dbReference type="InParanoid" id="A0A074YA30"/>
<sequence>MCIYDTNMSANGRYLMLDKILHALVINFTGGCQTLTVDSRAFSVKPFAPSA</sequence>
<protein>
    <submittedName>
        <fullName evidence="1">Uncharacterized protein</fullName>
    </submittedName>
</protein>
<dbReference type="EMBL" id="KL584761">
    <property type="protein sequence ID" value="KEQ94608.1"/>
    <property type="molecule type" value="Genomic_DNA"/>
</dbReference>
<dbReference type="GeneID" id="25366635"/>
<gene>
    <name evidence="1" type="ORF">AUEXF2481DRAFT_40541</name>
</gene>
<dbReference type="HOGENOM" id="CLU_3105964_0_0_1"/>
<accession>A0A074YA30</accession>
<reference evidence="1 2" key="1">
    <citation type="journal article" date="2014" name="BMC Genomics">
        <title>Genome sequencing of four Aureobasidium pullulans varieties: biotechnological potential, stress tolerance, and description of new species.</title>
        <authorList>
            <person name="Gostin Ar C."/>
            <person name="Ohm R.A."/>
            <person name="Kogej T."/>
            <person name="Sonjak S."/>
            <person name="Turk M."/>
            <person name="Zajc J."/>
            <person name="Zalar P."/>
            <person name="Grube M."/>
            <person name="Sun H."/>
            <person name="Han J."/>
            <person name="Sharma A."/>
            <person name="Chiniquy J."/>
            <person name="Ngan C.Y."/>
            <person name="Lipzen A."/>
            <person name="Barry K."/>
            <person name="Grigoriev I.V."/>
            <person name="Gunde-Cimerman N."/>
        </authorList>
    </citation>
    <scope>NUCLEOTIDE SEQUENCE [LARGE SCALE GENOMIC DNA]</scope>
    <source>
        <strain evidence="1 2">EXF-2481</strain>
    </source>
</reference>
<evidence type="ECO:0000313" key="2">
    <source>
        <dbReference type="Proteomes" id="UP000030641"/>
    </source>
</evidence>